<organism evidence="2 3">
    <name type="scientific">Erythranthe guttata</name>
    <name type="common">Yellow monkey flower</name>
    <name type="synonym">Mimulus guttatus</name>
    <dbReference type="NCBI Taxonomy" id="4155"/>
    <lineage>
        <taxon>Eukaryota</taxon>
        <taxon>Viridiplantae</taxon>
        <taxon>Streptophyta</taxon>
        <taxon>Embryophyta</taxon>
        <taxon>Tracheophyta</taxon>
        <taxon>Spermatophyta</taxon>
        <taxon>Magnoliopsida</taxon>
        <taxon>eudicotyledons</taxon>
        <taxon>Gunneridae</taxon>
        <taxon>Pentapetalae</taxon>
        <taxon>asterids</taxon>
        <taxon>lamiids</taxon>
        <taxon>Lamiales</taxon>
        <taxon>Phrymaceae</taxon>
        <taxon>Erythranthe</taxon>
    </lineage>
</organism>
<dbReference type="PANTHER" id="PTHR33127">
    <property type="entry name" value="TRANSMEMBRANE PROTEIN"/>
    <property type="match status" value="1"/>
</dbReference>
<evidence type="ECO:0000259" key="1">
    <source>
        <dbReference type="Pfam" id="PF03478"/>
    </source>
</evidence>
<dbReference type="PANTHER" id="PTHR33127:SF84">
    <property type="entry name" value="DUF295 DOMAIN-CONTAINING PROTEIN"/>
    <property type="match status" value="1"/>
</dbReference>
<dbReference type="InterPro" id="IPR005174">
    <property type="entry name" value="KIB1-4_b-propeller"/>
</dbReference>
<evidence type="ECO:0000313" key="3">
    <source>
        <dbReference type="Proteomes" id="UP000030748"/>
    </source>
</evidence>
<protein>
    <recommendedName>
        <fullName evidence="1">KIB1-4 beta-propeller domain-containing protein</fullName>
    </recommendedName>
</protein>
<evidence type="ECO:0000313" key="2">
    <source>
        <dbReference type="EMBL" id="EYU39101.1"/>
    </source>
</evidence>
<reference evidence="2 3" key="1">
    <citation type="journal article" date="2013" name="Proc. Natl. Acad. Sci. U.S.A.">
        <title>Fine-scale variation in meiotic recombination in Mimulus inferred from population shotgun sequencing.</title>
        <authorList>
            <person name="Hellsten U."/>
            <person name="Wright K.M."/>
            <person name="Jenkins J."/>
            <person name="Shu S."/>
            <person name="Yuan Y."/>
            <person name="Wessler S.R."/>
            <person name="Schmutz J."/>
            <person name="Willis J.H."/>
            <person name="Rokhsar D.S."/>
        </authorList>
    </citation>
    <scope>NUCLEOTIDE SEQUENCE [LARGE SCALE GENOMIC DNA]</scope>
    <source>
        <strain evidence="3">cv. DUN x IM62</strain>
    </source>
</reference>
<dbReference type="Pfam" id="PF03478">
    <property type="entry name" value="Beta-prop_KIB1-4"/>
    <property type="match status" value="1"/>
</dbReference>
<dbReference type="AlphaFoldDB" id="A0A022RFY6"/>
<gene>
    <name evidence="2" type="ORF">MIMGU_mgv1a022654mg</name>
</gene>
<dbReference type="Proteomes" id="UP000030748">
    <property type="component" value="Unassembled WGS sequence"/>
</dbReference>
<feature type="domain" description="KIB1-4 beta-propeller" evidence="1">
    <location>
        <begin position="3"/>
        <end position="158"/>
    </location>
</feature>
<dbReference type="eggNOG" id="ENOG502RQG7">
    <property type="taxonomic scope" value="Eukaryota"/>
</dbReference>
<sequence>MVLPPWDTNLSFKICTLSSSPKGANSFNVMVLTGTKSPAFAFYRWGEISSNNRREWIIQECYIKEPYSPGENMIITNGIGFGGKFYALSSQGSVVAIEDVDSCFKTTRVGARRSVPSGVSMRFREYLVESDGEILLVFLVSRQCVDVVDDVEVFRLDIDI</sequence>
<proteinExistence type="predicted"/>
<dbReference type="EMBL" id="KI630456">
    <property type="protein sequence ID" value="EYU39101.1"/>
    <property type="molecule type" value="Genomic_DNA"/>
</dbReference>
<feature type="non-terminal residue" evidence="2">
    <location>
        <position position="160"/>
    </location>
</feature>
<keyword evidence="3" id="KW-1185">Reference proteome</keyword>
<name>A0A022RFY6_ERYGU</name>
<accession>A0A022RFY6</accession>